<evidence type="ECO:0000313" key="2">
    <source>
        <dbReference type="EMBL" id="CUU65288.1"/>
    </source>
</evidence>
<sequence length="99" mass="10977">MATALYIVALVLRVYWFILLGRVIIEMIRSFSRRWSPSRGFALVAEPMFVLTDVAVKPLRKLIPPVRFGGVALDVSILVLFFGLSILVTILISVANGMA</sequence>
<reference evidence="2" key="1">
    <citation type="submission" date="2015-11" db="EMBL/GenBank/DDBJ databases">
        <authorList>
            <person name="Zhang Y."/>
            <person name="Guo Z."/>
        </authorList>
    </citation>
    <scope>NUCLEOTIDE SEQUENCE [LARGE SCALE GENOMIC DNA]</scope>
    <source>
        <strain evidence="2">Mu292</strain>
    </source>
</reference>
<evidence type="ECO:0000313" key="5">
    <source>
        <dbReference type="Proteomes" id="UP000319986"/>
    </source>
</evidence>
<feature type="transmembrane region" description="Helical" evidence="1">
    <location>
        <begin position="71"/>
        <end position="95"/>
    </location>
</feature>
<dbReference type="EMBL" id="BJNT01000006">
    <property type="protein sequence ID" value="GEC85671.1"/>
    <property type="molecule type" value="Genomic_DNA"/>
</dbReference>
<keyword evidence="1" id="KW-0812">Transmembrane</keyword>
<keyword evidence="1" id="KW-1133">Transmembrane helix</keyword>
<dbReference type="OrthoDB" id="3216131at2"/>
<reference evidence="3 5" key="3">
    <citation type="submission" date="2019-06" db="EMBL/GenBank/DDBJ databases">
        <title>Whole genome shotgun sequence of Corynebacterium variabile NBRC 15286.</title>
        <authorList>
            <person name="Hosoyama A."/>
            <person name="Uohara A."/>
            <person name="Ohji S."/>
            <person name="Ichikawa N."/>
        </authorList>
    </citation>
    <scope>NUCLEOTIDE SEQUENCE [LARGE SCALE GENOMIC DNA]</scope>
    <source>
        <strain evidence="3 5">NBRC 15286</strain>
    </source>
</reference>
<evidence type="ECO:0000313" key="4">
    <source>
        <dbReference type="Proteomes" id="UP000182498"/>
    </source>
</evidence>
<dbReference type="EMBL" id="FAUH01000003">
    <property type="protein sequence ID" value="CUU65288.1"/>
    <property type="molecule type" value="Genomic_DNA"/>
</dbReference>
<evidence type="ECO:0000256" key="1">
    <source>
        <dbReference type="SAM" id="Phobius"/>
    </source>
</evidence>
<dbReference type="GO" id="GO:0016020">
    <property type="term" value="C:membrane"/>
    <property type="evidence" value="ECO:0007669"/>
    <property type="project" value="InterPro"/>
</dbReference>
<accession>A0A0X2NKM7</accession>
<evidence type="ECO:0000313" key="3">
    <source>
        <dbReference type="EMBL" id="GEC85671.1"/>
    </source>
</evidence>
<feature type="transmembrane region" description="Helical" evidence="1">
    <location>
        <begin position="6"/>
        <end position="25"/>
    </location>
</feature>
<organism evidence="2 4">
    <name type="scientific">Corynebacterium variabile</name>
    <dbReference type="NCBI Taxonomy" id="1727"/>
    <lineage>
        <taxon>Bacteria</taxon>
        <taxon>Bacillati</taxon>
        <taxon>Actinomycetota</taxon>
        <taxon>Actinomycetes</taxon>
        <taxon>Mycobacteriales</taxon>
        <taxon>Corynebacteriaceae</taxon>
        <taxon>Corynebacterium</taxon>
    </lineage>
</organism>
<dbReference type="Proteomes" id="UP000182498">
    <property type="component" value="Unassembled WGS sequence"/>
</dbReference>
<dbReference type="OMA" id="QFARSWR"/>
<dbReference type="AlphaFoldDB" id="A0A0X2NKM7"/>
<dbReference type="Pfam" id="PF02325">
    <property type="entry name" value="CCB3_YggT"/>
    <property type="match status" value="1"/>
</dbReference>
<protein>
    <submittedName>
        <fullName evidence="3">Membrane protein</fullName>
    </submittedName>
    <submittedName>
        <fullName evidence="2">YGGT family</fullName>
    </submittedName>
</protein>
<reference evidence="4" key="2">
    <citation type="submission" date="2015-11" db="EMBL/GenBank/DDBJ databases">
        <authorList>
            <person name="Dugat-Bony E."/>
        </authorList>
    </citation>
    <scope>NUCLEOTIDE SEQUENCE [LARGE SCALE GENOMIC DNA]</scope>
    <source>
        <strain evidence="4">Mu292</strain>
    </source>
</reference>
<dbReference type="InterPro" id="IPR003425">
    <property type="entry name" value="CCB3/YggT"/>
</dbReference>
<keyword evidence="4" id="KW-1185">Reference proteome</keyword>
<dbReference type="Proteomes" id="UP000319986">
    <property type="component" value="Unassembled WGS sequence"/>
</dbReference>
<keyword evidence="1" id="KW-0472">Membrane</keyword>
<proteinExistence type="predicted"/>
<name>A0A0X2NKM7_9CORY</name>
<gene>
    <name evidence="3" type="ORF">CVA01_09850</name>
    <name evidence="2" type="ORF">CVAR292_00606</name>
</gene>
<dbReference type="GeneID" id="82887125"/>
<dbReference type="RefSeq" id="WP_014009710.1">
    <property type="nucleotide sequence ID" value="NZ_BJNT01000006.1"/>
</dbReference>